<evidence type="ECO:0000313" key="2">
    <source>
        <dbReference type="EMBL" id="CCE34815.1"/>
    </source>
</evidence>
<reference evidence="2 3" key="1">
    <citation type="journal article" date="2013" name="PLoS Genet.">
        <title>Plant-symbiotic fungi as chemical engineers: Multi-genome analysis of the Clavicipitaceae reveals dynamics of alkaloid loci.</title>
        <authorList>
            <person name="Schardl C.L."/>
            <person name="Young C.A."/>
            <person name="Hesse U."/>
            <person name="Amyotte S.G."/>
            <person name="Andreeva K."/>
            <person name="Calie P.J."/>
            <person name="Fleetwood D.J."/>
            <person name="Haws D.C."/>
            <person name="Moore N."/>
            <person name="Oeser B."/>
            <person name="Panaccione D.G."/>
            <person name="Schweri K.K."/>
            <person name="Voisey C.R."/>
            <person name="Farman M.L."/>
            <person name="Jaromczyk J.W."/>
            <person name="Roe B.A."/>
            <person name="O'Sullivan D.M."/>
            <person name="Scott B."/>
            <person name="Tudzynski P."/>
            <person name="An Z."/>
            <person name="Arnaoudova E.G."/>
            <person name="Bullock C.T."/>
            <person name="Charlton N.D."/>
            <person name="Chen L."/>
            <person name="Cox M."/>
            <person name="Dinkins R.D."/>
            <person name="Florea S."/>
            <person name="Glenn A.E."/>
            <person name="Gordon A."/>
            <person name="Gueldener U."/>
            <person name="Harris D.R."/>
            <person name="Hollin W."/>
            <person name="Jaromczyk J."/>
            <person name="Johnson R.D."/>
            <person name="Khan A.K."/>
            <person name="Leistner E."/>
            <person name="Leuchtmann A."/>
            <person name="Li C."/>
            <person name="Liu J."/>
            <person name="Liu J."/>
            <person name="Liu M."/>
            <person name="Mace W."/>
            <person name="Machado C."/>
            <person name="Nagabhyru P."/>
            <person name="Pan J."/>
            <person name="Schmid J."/>
            <person name="Sugawara K."/>
            <person name="Steiner U."/>
            <person name="Takach J.E."/>
            <person name="Tanaka E."/>
            <person name="Webb J.S."/>
            <person name="Wilson E.V."/>
            <person name="Wiseman J.L."/>
            <person name="Yoshida R."/>
            <person name="Zeng Z."/>
        </authorList>
    </citation>
    <scope>NUCLEOTIDE SEQUENCE [LARGE SCALE GENOMIC DNA]</scope>
    <source>
        <strain evidence="2 3">20.1</strain>
    </source>
</reference>
<evidence type="ECO:0000256" key="1">
    <source>
        <dbReference type="SAM" id="MobiDB-lite"/>
    </source>
</evidence>
<sequence>MANGTTDTPAAATGRATRCTTQAATPASSATHDTAAYLTGDMLPDHLSRFADYVTAARQESLPAFRSEEPHHLHHVHWVLAETFPISESSFWPKLCSACSMLSMWSVQGLEVKSV</sequence>
<accession>M1WDI1</accession>
<dbReference type="VEuPathDB" id="FungiDB:CPUR_08754"/>
<organism evidence="2 3">
    <name type="scientific">Claviceps purpurea (strain 20.1)</name>
    <name type="common">Ergot fungus</name>
    <name type="synonym">Sphacelia segetum</name>
    <dbReference type="NCBI Taxonomy" id="1111077"/>
    <lineage>
        <taxon>Eukaryota</taxon>
        <taxon>Fungi</taxon>
        <taxon>Dikarya</taxon>
        <taxon>Ascomycota</taxon>
        <taxon>Pezizomycotina</taxon>
        <taxon>Sordariomycetes</taxon>
        <taxon>Hypocreomycetidae</taxon>
        <taxon>Hypocreales</taxon>
        <taxon>Clavicipitaceae</taxon>
        <taxon>Claviceps</taxon>
    </lineage>
</organism>
<feature type="region of interest" description="Disordered" evidence="1">
    <location>
        <begin position="1"/>
        <end position="27"/>
    </location>
</feature>
<evidence type="ECO:0000313" key="3">
    <source>
        <dbReference type="Proteomes" id="UP000016801"/>
    </source>
</evidence>
<gene>
    <name evidence="2" type="ORF">CPUR_08754</name>
</gene>
<name>M1WDI1_CLAP2</name>
<dbReference type="AlphaFoldDB" id="M1WDI1"/>
<dbReference type="EMBL" id="CAGA01000122">
    <property type="protein sequence ID" value="CCE34815.1"/>
    <property type="molecule type" value="Genomic_DNA"/>
</dbReference>
<keyword evidence="3" id="KW-1185">Reference proteome</keyword>
<proteinExistence type="predicted"/>
<protein>
    <submittedName>
        <fullName evidence="2">Uncharacterized protein</fullName>
    </submittedName>
</protein>
<dbReference type="Proteomes" id="UP000016801">
    <property type="component" value="Unassembled WGS sequence"/>
</dbReference>
<dbReference type="HOGENOM" id="CLU_2108773_0_0_1"/>
<comment type="caution">
    <text evidence="2">The sequence shown here is derived from an EMBL/GenBank/DDBJ whole genome shotgun (WGS) entry which is preliminary data.</text>
</comment>